<dbReference type="EMBL" id="CAJNIZ010012833">
    <property type="protein sequence ID" value="CAE7338824.1"/>
    <property type="molecule type" value="Genomic_DNA"/>
</dbReference>
<evidence type="ECO:0000313" key="1">
    <source>
        <dbReference type="EMBL" id="CAE7338824.1"/>
    </source>
</evidence>
<dbReference type="Proteomes" id="UP000649617">
    <property type="component" value="Unassembled WGS sequence"/>
</dbReference>
<keyword evidence="2" id="KW-1185">Reference proteome</keyword>
<evidence type="ECO:0000313" key="2">
    <source>
        <dbReference type="Proteomes" id="UP000649617"/>
    </source>
</evidence>
<accession>A0A812NVS2</accession>
<organism evidence="1 2">
    <name type="scientific">Symbiodinium pilosum</name>
    <name type="common">Dinoflagellate</name>
    <dbReference type="NCBI Taxonomy" id="2952"/>
    <lineage>
        <taxon>Eukaryota</taxon>
        <taxon>Sar</taxon>
        <taxon>Alveolata</taxon>
        <taxon>Dinophyceae</taxon>
        <taxon>Suessiales</taxon>
        <taxon>Symbiodiniaceae</taxon>
        <taxon>Symbiodinium</taxon>
    </lineage>
</organism>
<feature type="non-terminal residue" evidence="1">
    <location>
        <position position="358"/>
    </location>
</feature>
<protein>
    <submittedName>
        <fullName evidence="1">Uncharacterized protein</fullName>
    </submittedName>
</protein>
<name>A0A812NVS2_SYMPI</name>
<feature type="non-terminal residue" evidence="1">
    <location>
        <position position="1"/>
    </location>
</feature>
<gene>
    <name evidence="1" type="ORF">SPIL2461_LOCUS7954</name>
</gene>
<dbReference type="AlphaFoldDB" id="A0A812NVS2"/>
<sequence>SAYSCKFDGESPSGEQQTVTCVQPPANLCVTSWCVGSAGSLTCGPGNGNDPVCISGATGQDISNFAFFYTCCPGSATTTTTTTTTTTAVPSCVNEEFDCPSEVGFLPLQVINTGNRNNQNLVASIRSLDITTGQYSDVCEVQGVDLNACGLAQSNFIYCVARDSNEGEINPGQLVRVTCPLPTQEGPGVGSVCYLGLVQGRPFSGTTDTRVDSMLTLNGNTLFNYSNIDSLVANGLGWSFQNQSTENLPRTSASTNVPSSSSIADFVVLPDTTFEGDTGDWFVGCGRQNLPNNEERALVYVQLLGSNPMVSYDLSMVPAGPGITLPRGISGAQWIFGFVVFCAYNNGQDGVYQIDLNT</sequence>
<comment type="caution">
    <text evidence="1">The sequence shown here is derived from an EMBL/GenBank/DDBJ whole genome shotgun (WGS) entry which is preliminary data.</text>
</comment>
<proteinExistence type="predicted"/>
<reference evidence="1" key="1">
    <citation type="submission" date="2021-02" db="EMBL/GenBank/DDBJ databases">
        <authorList>
            <person name="Dougan E. K."/>
            <person name="Rhodes N."/>
            <person name="Thang M."/>
            <person name="Chan C."/>
        </authorList>
    </citation>
    <scope>NUCLEOTIDE SEQUENCE</scope>
</reference>